<keyword evidence="2" id="KW-1185">Reference proteome</keyword>
<accession>A0A917I2U3</accession>
<reference evidence="1" key="1">
    <citation type="journal article" date="2014" name="Int. J. Syst. Evol. Microbiol.">
        <title>Complete genome sequence of Corynebacterium casei LMG S-19264T (=DSM 44701T), isolated from a smear-ripened cheese.</title>
        <authorList>
            <consortium name="US DOE Joint Genome Institute (JGI-PGF)"/>
            <person name="Walter F."/>
            <person name="Albersmeier A."/>
            <person name="Kalinowski J."/>
            <person name="Ruckert C."/>
        </authorList>
    </citation>
    <scope>NUCLEOTIDE SEQUENCE</scope>
    <source>
        <strain evidence="1">CGMCC 1.12195</strain>
    </source>
</reference>
<dbReference type="Proteomes" id="UP000660862">
    <property type="component" value="Unassembled WGS sequence"/>
</dbReference>
<dbReference type="EMBL" id="BMER01000007">
    <property type="protein sequence ID" value="GGH04170.1"/>
    <property type="molecule type" value="Genomic_DNA"/>
</dbReference>
<reference evidence="1" key="2">
    <citation type="submission" date="2020-09" db="EMBL/GenBank/DDBJ databases">
        <authorList>
            <person name="Sun Q."/>
            <person name="Zhou Y."/>
        </authorList>
    </citation>
    <scope>NUCLEOTIDE SEQUENCE</scope>
    <source>
        <strain evidence="1">CGMCC 1.12195</strain>
    </source>
</reference>
<evidence type="ECO:0000313" key="2">
    <source>
        <dbReference type="Proteomes" id="UP000660862"/>
    </source>
</evidence>
<organism evidence="1 2">
    <name type="scientific">Parapedobacter pyrenivorans</name>
    <dbReference type="NCBI Taxonomy" id="1305674"/>
    <lineage>
        <taxon>Bacteria</taxon>
        <taxon>Pseudomonadati</taxon>
        <taxon>Bacteroidota</taxon>
        <taxon>Sphingobacteriia</taxon>
        <taxon>Sphingobacteriales</taxon>
        <taxon>Sphingobacteriaceae</taxon>
        <taxon>Parapedobacter</taxon>
    </lineage>
</organism>
<sequence length="165" mass="19357">MENPKAKEVTRAKKTRVALKRIYPNKLDHRKVNLKEMQTDLHRKEGIVKFNIPDFTLLAAVPPDSLNGRVVIFHFPTHTVLELLEAQSPLLPSISPRYEWERINKYGEIDRFVFIVHRYVSDNLATVFEEAKDWYIHILDSFEESEDAMDELPSTWDKHSDDLPN</sequence>
<protein>
    <submittedName>
        <fullName evidence="1">Uncharacterized protein</fullName>
    </submittedName>
</protein>
<proteinExistence type="predicted"/>
<name>A0A917I2U3_9SPHI</name>
<evidence type="ECO:0000313" key="1">
    <source>
        <dbReference type="EMBL" id="GGH04170.1"/>
    </source>
</evidence>
<gene>
    <name evidence="1" type="ORF">GCM10007415_45510</name>
</gene>
<comment type="caution">
    <text evidence="1">The sequence shown here is derived from an EMBL/GenBank/DDBJ whole genome shotgun (WGS) entry which is preliminary data.</text>
</comment>
<dbReference type="AlphaFoldDB" id="A0A917I2U3"/>